<evidence type="ECO:0000313" key="2">
    <source>
        <dbReference type="EMBL" id="QIN96750.1"/>
    </source>
</evidence>
<accession>A0A6G8R5T0</accession>
<dbReference type="PANTHER" id="PTHR47062">
    <property type="match status" value="1"/>
</dbReference>
<reference evidence="2 3" key="1">
    <citation type="submission" date="2020-03" db="EMBL/GenBank/DDBJ databases">
        <title>The Isolation and Genome Sequence of a Novel Cyanophage S-N03 from the Huanghai Sea, China.</title>
        <authorList>
            <person name="Jiang T."/>
        </authorList>
    </citation>
    <scope>NUCLEOTIDE SEQUENCE [LARGE SCALE GENOMIC DNA]</scope>
</reference>
<dbReference type="Proteomes" id="UP000502617">
    <property type="component" value="Segment"/>
</dbReference>
<dbReference type="GeneID" id="77945284"/>
<sequence>MTNISRYSSVGIGLETLFNRLDALQDSTAKNYPPYNIIVRSEGVHDLEIALAGWSRENIEVVTERNVLTVSARRSGTDEREYAHKGISCRSFSRNWQLSDDTVVNNVSYENGMLTVTLNRVVPEAQQRKVLEIN</sequence>
<dbReference type="EMBL" id="MT162466">
    <property type="protein sequence ID" value="QIN96750.1"/>
    <property type="molecule type" value="Genomic_DNA"/>
</dbReference>
<dbReference type="KEGG" id="vg:77945284"/>
<name>A0A6G8R5T0_9CAUD</name>
<dbReference type="Gene3D" id="2.60.40.790">
    <property type="match status" value="1"/>
</dbReference>
<protein>
    <submittedName>
        <fullName evidence="2">Hsp20 small heat shock protein</fullName>
    </submittedName>
</protein>
<proteinExistence type="predicted"/>
<evidence type="ECO:0000313" key="3">
    <source>
        <dbReference type="Proteomes" id="UP000502617"/>
    </source>
</evidence>
<dbReference type="RefSeq" id="YP_010669130.1">
    <property type="nucleotide sequence ID" value="NC_070959.1"/>
</dbReference>
<dbReference type="SUPFAM" id="SSF49764">
    <property type="entry name" value="HSP20-like chaperones"/>
    <property type="match status" value="1"/>
</dbReference>
<dbReference type="Pfam" id="PF00011">
    <property type="entry name" value="HSP20"/>
    <property type="match status" value="1"/>
</dbReference>
<organism evidence="2 3">
    <name type="scientific">Synechococcus phage S-N03</name>
    <dbReference type="NCBI Taxonomy" id="2718943"/>
    <lineage>
        <taxon>Viruses</taxon>
        <taxon>Duplodnaviria</taxon>
        <taxon>Heunggongvirae</taxon>
        <taxon>Uroviricota</taxon>
        <taxon>Caudoviricetes</taxon>
        <taxon>Pantevenvirales</taxon>
        <taxon>Kyanoviridae</taxon>
        <taxon>Huanghaivirus</taxon>
        <taxon>Huanghaivirus snothree</taxon>
    </lineage>
</organism>
<dbReference type="InterPro" id="IPR002068">
    <property type="entry name" value="A-crystallin/Hsp20_dom"/>
</dbReference>
<feature type="domain" description="SHSP" evidence="1">
    <location>
        <begin position="26"/>
        <end position="134"/>
    </location>
</feature>
<dbReference type="PROSITE" id="PS01031">
    <property type="entry name" value="SHSP"/>
    <property type="match status" value="1"/>
</dbReference>
<dbReference type="InterPro" id="IPR008978">
    <property type="entry name" value="HSP20-like_chaperone"/>
</dbReference>
<evidence type="ECO:0000259" key="1">
    <source>
        <dbReference type="PROSITE" id="PS01031"/>
    </source>
</evidence>
<keyword evidence="2" id="KW-0346">Stress response</keyword>
<keyword evidence="3" id="KW-1185">Reference proteome</keyword>
<dbReference type="PANTHER" id="PTHR47062:SF1">
    <property type="entry name" value="SMALL HEAT SHOCK PROTEIN IBPA"/>
    <property type="match status" value="1"/>
</dbReference>